<organism evidence="16 17">
    <name type="scientific">Bambusicola thoracicus</name>
    <name type="common">Chinese bamboo-partridge</name>
    <name type="synonym">Perdix thoracica</name>
    <dbReference type="NCBI Taxonomy" id="9083"/>
    <lineage>
        <taxon>Eukaryota</taxon>
        <taxon>Metazoa</taxon>
        <taxon>Chordata</taxon>
        <taxon>Craniata</taxon>
        <taxon>Vertebrata</taxon>
        <taxon>Euteleostomi</taxon>
        <taxon>Archelosauria</taxon>
        <taxon>Archosauria</taxon>
        <taxon>Dinosauria</taxon>
        <taxon>Saurischia</taxon>
        <taxon>Theropoda</taxon>
        <taxon>Coelurosauria</taxon>
        <taxon>Aves</taxon>
        <taxon>Neognathae</taxon>
        <taxon>Galloanserae</taxon>
        <taxon>Galliformes</taxon>
        <taxon>Phasianidae</taxon>
        <taxon>Perdicinae</taxon>
        <taxon>Bambusicola</taxon>
    </lineage>
</organism>
<dbReference type="InterPro" id="IPR014928">
    <property type="entry name" value="Serine_rich_dom"/>
</dbReference>
<dbReference type="SMART" id="SM00326">
    <property type="entry name" value="SH3"/>
    <property type="match status" value="1"/>
</dbReference>
<comment type="function">
    <text evidence="10">Docking protein that plays a role in tyrosine kinase-based signaling related to cell adhesion and cell spreading. Regulates PTK2/FAK1 activity, focal adhesion integrity, and cell spreading.</text>
</comment>
<dbReference type="InterPro" id="IPR038319">
    <property type="entry name" value="Serine_rich_sf"/>
</dbReference>
<dbReference type="GO" id="GO:0005737">
    <property type="term" value="C:cytoplasm"/>
    <property type="evidence" value="ECO:0007669"/>
    <property type="project" value="TreeGrafter"/>
</dbReference>
<feature type="domain" description="SH3" evidence="15">
    <location>
        <begin position="38"/>
        <end position="100"/>
    </location>
</feature>
<evidence type="ECO:0000256" key="2">
    <source>
        <dbReference type="ARBA" id="ARBA00004246"/>
    </source>
</evidence>
<evidence type="ECO:0000313" key="16">
    <source>
        <dbReference type="EMBL" id="POI30489.1"/>
    </source>
</evidence>
<name>A0A2P4T299_BAMTH</name>
<feature type="region of interest" description="Disordered" evidence="14">
    <location>
        <begin position="706"/>
        <end position="738"/>
    </location>
</feature>
<evidence type="ECO:0000313" key="17">
    <source>
        <dbReference type="Proteomes" id="UP000237246"/>
    </source>
</evidence>
<dbReference type="GO" id="GO:0005886">
    <property type="term" value="C:plasma membrane"/>
    <property type="evidence" value="ECO:0007669"/>
    <property type="project" value="TreeGrafter"/>
</dbReference>
<feature type="region of interest" description="Disordered" evidence="14">
    <location>
        <begin position="199"/>
        <end position="222"/>
    </location>
</feature>
<dbReference type="CDD" id="cd12000">
    <property type="entry name" value="SH3_CASS4"/>
    <property type="match status" value="1"/>
</dbReference>
<reference evidence="16 17" key="1">
    <citation type="submission" date="2018-01" db="EMBL/GenBank/DDBJ databases">
        <title>Comparison of the Chinese Bamboo Partridge and Red Junglefowl genome sequences highlights the importance of demography in genome evolution.</title>
        <authorList>
            <person name="Tiley G.P."/>
            <person name="Kimball R.T."/>
            <person name="Braun E.L."/>
            <person name="Burleigh J.G."/>
        </authorList>
    </citation>
    <scope>NUCLEOTIDE SEQUENCE [LARGE SCALE GENOMIC DNA]</scope>
    <source>
        <strain evidence="16">RTK389</strain>
        <tissue evidence="16">Blood</tissue>
    </source>
</reference>
<dbReference type="PANTHER" id="PTHR10654">
    <property type="entry name" value="CAS SCAFFOLDING PROTEIN"/>
    <property type="match status" value="1"/>
</dbReference>
<keyword evidence="4 13" id="KW-0728">SH3 domain</keyword>
<dbReference type="InterPro" id="IPR021901">
    <property type="entry name" value="CAS_C"/>
</dbReference>
<comment type="caution">
    <text evidence="16">The sequence shown here is derived from an EMBL/GenBank/DDBJ whole genome shotgun (WGS) entry which is preliminary data.</text>
</comment>
<dbReference type="Gene3D" id="1.20.120.830">
    <property type="entry name" value="Serine-rich domain"/>
    <property type="match status" value="1"/>
</dbReference>
<feature type="region of interest" description="Disordered" evidence="14">
    <location>
        <begin position="385"/>
        <end position="476"/>
    </location>
</feature>
<feature type="compositionally biased region" description="Polar residues" evidence="14">
    <location>
        <begin position="199"/>
        <end position="209"/>
    </location>
</feature>
<gene>
    <name evidence="16" type="ORF">CIB84_005760</name>
</gene>
<dbReference type="FunFam" id="2.30.30.40:FF:000147">
    <property type="entry name" value="Cas scaffold protein family member 4"/>
    <property type="match status" value="1"/>
</dbReference>
<comment type="subcellular location">
    <subcellularLocation>
        <location evidence="2">Cell junction</location>
        <location evidence="2">Focal adhesion</location>
    </subcellularLocation>
    <subcellularLocation>
        <location evidence="1">Cytoplasm</location>
        <location evidence="1">Cytoskeleton</location>
    </subcellularLocation>
</comment>
<protein>
    <recommendedName>
        <fullName evidence="12">Cas scaffolding protein family member 4</fullName>
    </recommendedName>
</protein>
<dbReference type="GO" id="GO:0005856">
    <property type="term" value="C:cytoskeleton"/>
    <property type="evidence" value="ECO:0007669"/>
    <property type="project" value="UniProtKB-SubCell"/>
</dbReference>
<dbReference type="PRINTS" id="PR00452">
    <property type="entry name" value="SH3DOMAIN"/>
</dbReference>
<evidence type="ECO:0000256" key="10">
    <source>
        <dbReference type="ARBA" id="ARBA00055892"/>
    </source>
</evidence>
<evidence type="ECO:0000256" key="13">
    <source>
        <dbReference type="PROSITE-ProRule" id="PRU00192"/>
    </source>
</evidence>
<evidence type="ECO:0000256" key="7">
    <source>
        <dbReference type="ARBA" id="ARBA00022889"/>
    </source>
</evidence>
<comment type="subunit">
    <text evidence="11">Interacts (via SH3 domain) with PTK2/FAK1 (via C-terminus).</text>
</comment>
<dbReference type="Gene3D" id="2.30.30.40">
    <property type="entry name" value="SH3 Domains"/>
    <property type="match status" value="1"/>
</dbReference>
<dbReference type="GO" id="GO:0007155">
    <property type="term" value="P:cell adhesion"/>
    <property type="evidence" value="ECO:0007669"/>
    <property type="project" value="UniProtKB-KW"/>
</dbReference>
<dbReference type="PROSITE" id="PS50002">
    <property type="entry name" value="SH3"/>
    <property type="match status" value="1"/>
</dbReference>
<evidence type="ECO:0000259" key="15">
    <source>
        <dbReference type="PROSITE" id="PS50002"/>
    </source>
</evidence>
<dbReference type="OrthoDB" id="5983572at2759"/>
<feature type="region of interest" description="Disordered" evidence="14">
    <location>
        <begin position="639"/>
        <end position="658"/>
    </location>
</feature>
<keyword evidence="7" id="KW-0130">Cell adhesion</keyword>
<sequence>MVFNSSPCILYQIEMTVEVSAVPVPCSAAGVTVLCFLPQNALAKALYDNKAECSDELAFRRGDILTVLEQHVVGSEGWWRCSLHGRQGLAPANRLQLLAGPQALPPPAIPSDAPEPPVTPQNIYQVPSVPKGTASSSTYEKMEGWVTSPARAATLPAQGVYQVPALAAQLLSERTRSSTQQVGLPNITSEVYDVPSMQSRESLLTQSGATPPAARKGSVPLRSPRCFQEEQQLYNVPSSSEKAGAVIPDSAVGSLYDVPPKRETDASEKKSQKKYWGHCNTLPNPRKSEWIYDIPISPEKTGLKQNSSAHSMENPVLYDIPPARYKALTTNAEASVVSPQLYDIPPTQWKLTFPDVPLYDVPSSKDVLLQQNGSCDVPPSLLAPNAENQISGGNVYDIPKGLPTAMQPKKEMEKSSNRSGNQAYHIPPQLSRDTKPEQDRLSTCGHDNSVDSKNSTLSTSSDSSSESSSVSSSEEPAKEIKLDLEVAIETLTRLQHSVSSSVASLMIFVSSKWRLQEHLEKNIEEIHRAIDHIKVSLGEFLAFARALKVNASYLTDNNLQIKIKKQLEILMSSFQILTETREALNNCNWSLEALVLKKPYNNPDDLDRFVMVARTIPDDLKRFVSIIIANGKLLFRKNEKEQEMKQPRVSPGYKMPKQITAPRRIEIDSLPVNAPDKPSPSQGSNETTKENVSEDCEYVQLQAQKITSGKEVPEKSTDSKSKVLSSTKKNAAQSQQDSAKKVIIPEQCRLCFGALHKAIAVFNNSLSSNQPPEVFISHSKLIIMVGQKIVDSLCQETQLREARSDILHSSSRFCSLLKNLALATKNAAIQYPNADAMRELQNKNDELYKYTQQFRAMLE</sequence>
<dbReference type="CDD" id="cd11568">
    <property type="entry name" value="FAT-like_CASS4_C"/>
    <property type="match status" value="1"/>
</dbReference>
<evidence type="ECO:0000256" key="14">
    <source>
        <dbReference type="SAM" id="MobiDB-lite"/>
    </source>
</evidence>
<dbReference type="InterPro" id="IPR037362">
    <property type="entry name" value="CAS_fam"/>
</dbReference>
<evidence type="ECO:0000256" key="6">
    <source>
        <dbReference type="ARBA" id="ARBA00022553"/>
    </source>
</evidence>
<dbReference type="CDD" id="cd11551">
    <property type="entry name" value="Serine_rich_CASS4"/>
    <property type="match status" value="1"/>
</dbReference>
<evidence type="ECO:0000256" key="12">
    <source>
        <dbReference type="ARBA" id="ARBA00071492"/>
    </source>
</evidence>
<evidence type="ECO:0000256" key="1">
    <source>
        <dbReference type="ARBA" id="ARBA00004245"/>
    </source>
</evidence>
<keyword evidence="8" id="KW-0965">Cell junction</keyword>
<dbReference type="AlphaFoldDB" id="A0A2P4T299"/>
<proteinExistence type="inferred from homology"/>
<evidence type="ECO:0000256" key="3">
    <source>
        <dbReference type="ARBA" id="ARBA00007848"/>
    </source>
</evidence>
<dbReference type="FunFam" id="1.20.120.830:FF:000001">
    <property type="entry name" value="BCAR1 scaffold protein, Cas family member"/>
    <property type="match status" value="1"/>
</dbReference>
<dbReference type="EMBL" id="PPHD01011598">
    <property type="protein sequence ID" value="POI30489.1"/>
    <property type="molecule type" value="Genomic_DNA"/>
</dbReference>
<dbReference type="InterPro" id="IPR036028">
    <property type="entry name" value="SH3-like_dom_sf"/>
</dbReference>
<dbReference type="InterPro" id="IPR001452">
    <property type="entry name" value="SH3_domain"/>
</dbReference>
<evidence type="ECO:0000256" key="4">
    <source>
        <dbReference type="ARBA" id="ARBA00022443"/>
    </source>
</evidence>
<dbReference type="Pfam" id="PF14604">
    <property type="entry name" value="SH3_9"/>
    <property type="match status" value="1"/>
</dbReference>
<feature type="compositionally biased region" description="Basic and acidic residues" evidence="14">
    <location>
        <begin position="711"/>
        <end position="721"/>
    </location>
</feature>
<evidence type="ECO:0000256" key="8">
    <source>
        <dbReference type="ARBA" id="ARBA00022949"/>
    </source>
</evidence>
<evidence type="ECO:0000256" key="5">
    <source>
        <dbReference type="ARBA" id="ARBA00022490"/>
    </source>
</evidence>
<keyword evidence="9" id="KW-0206">Cytoskeleton</keyword>
<dbReference type="GO" id="GO:0005925">
    <property type="term" value="C:focal adhesion"/>
    <property type="evidence" value="ECO:0007669"/>
    <property type="project" value="UniProtKB-SubCell"/>
</dbReference>
<dbReference type="Proteomes" id="UP000237246">
    <property type="component" value="Unassembled WGS sequence"/>
</dbReference>
<dbReference type="Pfam" id="PF12026">
    <property type="entry name" value="CAS_C"/>
    <property type="match status" value="1"/>
</dbReference>
<dbReference type="SUPFAM" id="SSF50044">
    <property type="entry name" value="SH3-domain"/>
    <property type="match status" value="1"/>
</dbReference>
<feature type="compositionally biased region" description="Polar residues" evidence="14">
    <location>
        <begin position="722"/>
        <end position="737"/>
    </location>
</feature>
<evidence type="ECO:0000256" key="11">
    <source>
        <dbReference type="ARBA" id="ARBA00064074"/>
    </source>
</evidence>
<feature type="compositionally biased region" description="Low complexity" evidence="14">
    <location>
        <begin position="451"/>
        <end position="474"/>
    </location>
</feature>
<keyword evidence="6" id="KW-0597">Phosphoprotein</keyword>
<comment type="similarity">
    <text evidence="3">Belongs to the CAS family.</text>
</comment>
<keyword evidence="17" id="KW-1185">Reference proteome</keyword>
<dbReference type="InterPro" id="IPR035744">
    <property type="entry name" value="CASS4_SH3"/>
</dbReference>
<dbReference type="Pfam" id="PF08824">
    <property type="entry name" value="Serine_rich"/>
    <property type="match status" value="1"/>
</dbReference>
<dbReference type="GO" id="GO:0007169">
    <property type="term" value="P:cell surface receptor protein tyrosine kinase signaling pathway"/>
    <property type="evidence" value="ECO:0007669"/>
    <property type="project" value="TreeGrafter"/>
</dbReference>
<keyword evidence="5" id="KW-0963">Cytoplasm</keyword>
<feature type="region of interest" description="Disordered" evidence="14">
    <location>
        <begin position="664"/>
        <end position="693"/>
    </location>
</feature>
<dbReference type="PANTHER" id="PTHR10654:SF19">
    <property type="entry name" value="CAS SCAFFOLDING PROTEIN FAMILY MEMBER 4"/>
    <property type="match status" value="1"/>
</dbReference>
<accession>A0A2P4T299</accession>
<dbReference type="Gene3D" id="1.20.120.230">
    <property type="entry name" value="Alpha-catenin/vinculin-like"/>
    <property type="match status" value="1"/>
</dbReference>
<dbReference type="GO" id="GO:0016477">
    <property type="term" value="P:cell migration"/>
    <property type="evidence" value="ECO:0007669"/>
    <property type="project" value="TreeGrafter"/>
</dbReference>
<evidence type="ECO:0000256" key="9">
    <source>
        <dbReference type="ARBA" id="ARBA00023212"/>
    </source>
</evidence>